<evidence type="ECO:0000313" key="3">
    <source>
        <dbReference type="Proteomes" id="UP000742631"/>
    </source>
</evidence>
<feature type="compositionally biased region" description="Basic and acidic residues" evidence="1">
    <location>
        <begin position="36"/>
        <end position="48"/>
    </location>
</feature>
<dbReference type="AlphaFoldDB" id="A0A921E0L3"/>
<name>A0A921E0L3_9HYPH</name>
<evidence type="ECO:0000256" key="1">
    <source>
        <dbReference type="SAM" id="MobiDB-lite"/>
    </source>
</evidence>
<gene>
    <name evidence="2" type="ORF">K8W01_05220</name>
</gene>
<comment type="caution">
    <text evidence="2">The sequence shown here is derived from an EMBL/GenBank/DDBJ whole genome shotgun (WGS) entry which is preliminary data.</text>
</comment>
<protein>
    <submittedName>
        <fullName evidence="2">Uncharacterized protein</fullName>
    </submittedName>
</protein>
<sequence>MSRMVRCGRTFAEQFGWPVFGGKATGLQPDQGQDELGPRRAEGRARGGVRPEKMRFISMLSAALVEENSRQGVCDRNFDLSLRNNLTAPQRNAGGVFGIQKVPVLRERWID</sequence>
<feature type="region of interest" description="Disordered" evidence="1">
    <location>
        <begin position="22"/>
        <end position="48"/>
    </location>
</feature>
<reference evidence="2" key="2">
    <citation type="submission" date="2021-09" db="EMBL/GenBank/DDBJ databases">
        <authorList>
            <person name="Gilroy R."/>
        </authorList>
    </citation>
    <scope>NUCLEOTIDE SEQUENCE</scope>
    <source>
        <strain evidence="2">316</strain>
    </source>
</reference>
<accession>A0A921E0L3</accession>
<dbReference type="Proteomes" id="UP000742631">
    <property type="component" value="Unassembled WGS sequence"/>
</dbReference>
<organism evidence="2 3">
    <name type="scientific">Methylorubrum populi</name>
    <dbReference type="NCBI Taxonomy" id="223967"/>
    <lineage>
        <taxon>Bacteria</taxon>
        <taxon>Pseudomonadati</taxon>
        <taxon>Pseudomonadota</taxon>
        <taxon>Alphaproteobacteria</taxon>
        <taxon>Hyphomicrobiales</taxon>
        <taxon>Methylobacteriaceae</taxon>
        <taxon>Methylorubrum</taxon>
    </lineage>
</organism>
<evidence type="ECO:0000313" key="2">
    <source>
        <dbReference type="EMBL" id="HJE23040.1"/>
    </source>
</evidence>
<reference evidence="2" key="1">
    <citation type="journal article" date="2021" name="PeerJ">
        <title>Extensive microbial diversity within the chicken gut microbiome revealed by metagenomics and culture.</title>
        <authorList>
            <person name="Gilroy R."/>
            <person name="Ravi A."/>
            <person name="Getino M."/>
            <person name="Pursley I."/>
            <person name="Horton D.L."/>
            <person name="Alikhan N.F."/>
            <person name="Baker D."/>
            <person name="Gharbi K."/>
            <person name="Hall N."/>
            <person name="Watson M."/>
            <person name="Adriaenssens E.M."/>
            <person name="Foster-Nyarko E."/>
            <person name="Jarju S."/>
            <person name="Secka A."/>
            <person name="Antonio M."/>
            <person name="Oren A."/>
            <person name="Chaudhuri R.R."/>
            <person name="La Ragione R."/>
            <person name="Hildebrand F."/>
            <person name="Pallen M.J."/>
        </authorList>
    </citation>
    <scope>NUCLEOTIDE SEQUENCE</scope>
    <source>
        <strain evidence="2">316</strain>
    </source>
</reference>
<dbReference type="EMBL" id="DYYG01000013">
    <property type="protein sequence ID" value="HJE23040.1"/>
    <property type="molecule type" value="Genomic_DNA"/>
</dbReference>
<proteinExistence type="predicted"/>